<evidence type="ECO:0000256" key="2">
    <source>
        <dbReference type="SAM" id="Phobius"/>
    </source>
</evidence>
<keyword evidence="5" id="KW-1185">Reference proteome</keyword>
<comment type="caution">
    <text evidence="4">The sequence shown here is derived from an EMBL/GenBank/DDBJ whole genome shotgun (WGS) entry which is preliminary data.</text>
</comment>
<keyword evidence="2" id="KW-0812">Transmembrane</keyword>
<keyword evidence="2" id="KW-0472">Membrane</keyword>
<feature type="signal peptide" evidence="3">
    <location>
        <begin position="1"/>
        <end position="18"/>
    </location>
</feature>
<feature type="chain" id="PRO_5041468561" evidence="3">
    <location>
        <begin position="19"/>
        <end position="227"/>
    </location>
</feature>
<reference evidence="4" key="1">
    <citation type="submission" date="2023-06" db="EMBL/GenBank/DDBJ databases">
        <title>Genome-scale phylogeny and comparative genomics of the fungal order Sordariales.</title>
        <authorList>
            <consortium name="Lawrence Berkeley National Laboratory"/>
            <person name="Hensen N."/>
            <person name="Bonometti L."/>
            <person name="Westerberg I."/>
            <person name="Brannstrom I.O."/>
            <person name="Guillou S."/>
            <person name="Cros-Aarteil S."/>
            <person name="Calhoun S."/>
            <person name="Haridas S."/>
            <person name="Kuo A."/>
            <person name="Mondo S."/>
            <person name="Pangilinan J."/>
            <person name="Riley R."/>
            <person name="Labutti K."/>
            <person name="Andreopoulos B."/>
            <person name="Lipzen A."/>
            <person name="Chen C."/>
            <person name="Yanf M."/>
            <person name="Daum C."/>
            <person name="Ng V."/>
            <person name="Clum A."/>
            <person name="Steindorff A."/>
            <person name="Ohm R."/>
            <person name="Martin F."/>
            <person name="Silar P."/>
            <person name="Natvig D."/>
            <person name="Lalanne C."/>
            <person name="Gautier V."/>
            <person name="Ament-Velasquez S.L."/>
            <person name="Kruys A."/>
            <person name="Hutchinson M.I."/>
            <person name="Powell A.J."/>
            <person name="Barry K."/>
            <person name="Miller A.N."/>
            <person name="Grigoriev I.V."/>
            <person name="Debuchy R."/>
            <person name="Gladieux P."/>
            <person name="Thoren M.H."/>
            <person name="Johannesson H."/>
        </authorList>
    </citation>
    <scope>NUCLEOTIDE SEQUENCE</scope>
    <source>
        <strain evidence="4">CBS 606.72</strain>
    </source>
</reference>
<organism evidence="4 5">
    <name type="scientific">Immersiella caudata</name>
    <dbReference type="NCBI Taxonomy" id="314043"/>
    <lineage>
        <taxon>Eukaryota</taxon>
        <taxon>Fungi</taxon>
        <taxon>Dikarya</taxon>
        <taxon>Ascomycota</taxon>
        <taxon>Pezizomycotina</taxon>
        <taxon>Sordariomycetes</taxon>
        <taxon>Sordariomycetidae</taxon>
        <taxon>Sordariales</taxon>
        <taxon>Lasiosphaeriaceae</taxon>
        <taxon>Immersiella</taxon>
    </lineage>
</organism>
<feature type="transmembrane region" description="Helical" evidence="2">
    <location>
        <begin position="205"/>
        <end position="226"/>
    </location>
</feature>
<feature type="compositionally biased region" description="Low complexity" evidence="1">
    <location>
        <begin position="171"/>
        <end position="191"/>
    </location>
</feature>
<accession>A0AA39WFQ8</accession>
<evidence type="ECO:0000313" key="5">
    <source>
        <dbReference type="Proteomes" id="UP001175000"/>
    </source>
</evidence>
<keyword evidence="3" id="KW-0732">Signal</keyword>
<sequence>MHALVVSALLARSLGAVAGPPSPGEVEHVRRGPHAAVITAAPEAAARLEQRQILGADWMGFAYYSGQWVTMTCPSGQIFAGDGSTWDACCTKDVPCLYATACGPGGEILGIQGSGATEGCGPSARCDTVTILNSKGVAATGVRSLIQCIATADFYEQPRTWYRDTAGVVSSTSSSSTVSTTTETVTQQVTSRPSRDAAGRLSTRGGWSGGLWGLLAVLLGIWVGLFV</sequence>
<feature type="region of interest" description="Disordered" evidence="1">
    <location>
        <begin position="171"/>
        <end position="200"/>
    </location>
</feature>
<dbReference type="AlphaFoldDB" id="A0AA39WFQ8"/>
<dbReference type="EMBL" id="JAULSU010000006">
    <property type="protein sequence ID" value="KAK0614535.1"/>
    <property type="molecule type" value="Genomic_DNA"/>
</dbReference>
<evidence type="ECO:0000313" key="4">
    <source>
        <dbReference type="EMBL" id="KAK0614535.1"/>
    </source>
</evidence>
<proteinExistence type="predicted"/>
<gene>
    <name evidence="4" type="ORF">B0T14DRAFT_528648</name>
</gene>
<dbReference type="Proteomes" id="UP001175000">
    <property type="component" value="Unassembled WGS sequence"/>
</dbReference>
<evidence type="ECO:0000256" key="3">
    <source>
        <dbReference type="SAM" id="SignalP"/>
    </source>
</evidence>
<name>A0AA39WFQ8_9PEZI</name>
<protein>
    <submittedName>
        <fullName evidence="4">Uncharacterized protein</fullName>
    </submittedName>
</protein>
<keyword evidence="2" id="KW-1133">Transmembrane helix</keyword>
<evidence type="ECO:0000256" key="1">
    <source>
        <dbReference type="SAM" id="MobiDB-lite"/>
    </source>
</evidence>